<protein>
    <submittedName>
        <fullName evidence="1">Uncharacterized protein</fullName>
    </submittedName>
</protein>
<dbReference type="EMBL" id="HACG01038208">
    <property type="protein sequence ID" value="CEK85073.1"/>
    <property type="molecule type" value="Transcribed_RNA"/>
</dbReference>
<gene>
    <name evidence="1" type="primary">ORF146110</name>
    <name evidence="2" type="synonym">ORF146118</name>
</gene>
<dbReference type="EMBL" id="HACG01038209">
    <property type="protein sequence ID" value="CEK85074.1"/>
    <property type="molecule type" value="Transcribed_RNA"/>
</dbReference>
<proteinExistence type="predicted"/>
<sequence>MSLKAVENVPKPVQLYQSQKVANMNTLLGIGPTSWYIKMLRMINRVLFQERLEK</sequence>
<name>A0A0B7AW73_9EUPU</name>
<accession>A0A0B7AW73</accession>
<organism evidence="1">
    <name type="scientific">Arion vulgaris</name>
    <dbReference type="NCBI Taxonomy" id="1028688"/>
    <lineage>
        <taxon>Eukaryota</taxon>
        <taxon>Metazoa</taxon>
        <taxon>Spiralia</taxon>
        <taxon>Lophotrochozoa</taxon>
        <taxon>Mollusca</taxon>
        <taxon>Gastropoda</taxon>
        <taxon>Heterobranchia</taxon>
        <taxon>Euthyneura</taxon>
        <taxon>Panpulmonata</taxon>
        <taxon>Eupulmonata</taxon>
        <taxon>Stylommatophora</taxon>
        <taxon>Helicina</taxon>
        <taxon>Arionoidea</taxon>
        <taxon>Arionidae</taxon>
        <taxon>Arion</taxon>
    </lineage>
</organism>
<evidence type="ECO:0000313" key="1">
    <source>
        <dbReference type="EMBL" id="CEK85073.1"/>
    </source>
</evidence>
<reference evidence="1" key="1">
    <citation type="submission" date="2014-12" db="EMBL/GenBank/DDBJ databases">
        <title>Insight into the proteome of Arion vulgaris.</title>
        <authorList>
            <person name="Aradska J."/>
            <person name="Bulat T."/>
            <person name="Smidak R."/>
            <person name="Sarate P."/>
            <person name="Gangsoo J."/>
            <person name="Sialana F."/>
            <person name="Bilban M."/>
            <person name="Lubec G."/>
        </authorList>
    </citation>
    <scope>NUCLEOTIDE SEQUENCE</scope>
    <source>
        <tissue evidence="1">Skin</tissue>
    </source>
</reference>
<dbReference type="AlphaFoldDB" id="A0A0B7AW73"/>
<evidence type="ECO:0000313" key="2">
    <source>
        <dbReference type="EMBL" id="CEK85074.1"/>
    </source>
</evidence>